<keyword evidence="1" id="KW-0472">Membrane</keyword>
<keyword evidence="1" id="KW-0812">Transmembrane</keyword>
<dbReference type="Proteomes" id="UP000253551">
    <property type="component" value="Unassembled WGS sequence"/>
</dbReference>
<organism evidence="2 3">
    <name type="scientific">Rhizopus stolonifer</name>
    <name type="common">Rhizopus nigricans</name>
    <dbReference type="NCBI Taxonomy" id="4846"/>
    <lineage>
        <taxon>Eukaryota</taxon>
        <taxon>Fungi</taxon>
        <taxon>Fungi incertae sedis</taxon>
        <taxon>Mucoromycota</taxon>
        <taxon>Mucoromycotina</taxon>
        <taxon>Mucoromycetes</taxon>
        <taxon>Mucorales</taxon>
        <taxon>Mucorineae</taxon>
        <taxon>Rhizopodaceae</taxon>
        <taxon>Rhizopus</taxon>
    </lineage>
</organism>
<comment type="caution">
    <text evidence="2">The sequence shown here is derived from an EMBL/GenBank/DDBJ whole genome shotgun (WGS) entry which is preliminary data.</text>
</comment>
<dbReference type="AlphaFoldDB" id="A0A367J9A3"/>
<protein>
    <submittedName>
        <fullName evidence="2">Uncharacterized protein</fullName>
    </submittedName>
</protein>
<accession>A0A367J9A3</accession>
<dbReference type="EMBL" id="PJQM01003919">
    <property type="protein sequence ID" value="RCH86507.1"/>
    <property type="molecule type" value="Genomic_DNA"/>
</dbReference>
<proteinExistence type="predicted"/>
<sequence length="61" mass="7231">MAVNSNKDGDYLVFTSSDALIKLWKNYSTRAFWFEILVVTITLFERGMYHDLKSHFSLSHW</sequence>
<gene>
    <name evidence="2" type="ORF">CU098_004176</name>
</gene>
<evidence type="ECO:0000256" key="1">
    <source>
        <dbReference type="SAM" id="Phobius"/>
    </source>
</evidence>
<keyword evidence="1" id="KW-1133">Transmembrane helix</keyword>
<feature type="non-terminal residue" evidence="2">
    <location>
        <position position="61"/>
    </location>
</feature>
<evidence type="ECO:0000313" key="2">
    <source>
        <dbReference type="EMBL" id="RCH86507.1"/>
    </source>
</evidence>
<evidence type="ECO:0000313" key="3">
    <source>
        <dbReference type="Proteomes" id="UP000253551"/>
    </source>
</evidence>
<name>A0A367J9A3_RHIST</name>
<keyword evidence="3" id="KW-1185">Reference proteome</keyword>
<feature type="transmembrane region" description="Helical" evidence="1">
    <location>
        <begin position="31"/>
        <end position="49"/>
    </location>
</feature>
<reference evidence="2 3" key="1">
    <citation type="journal article" date="2018" name="G3 (Bethesda)">
        <title>Phylogenetic and Phylogenomic Definition of Rhizopus Species.</title>
        <authorList>
            <person name="Gryganskyi A.P."/>
            <person name="Golan J."/>
            <person name="Dolatabadi S."/>
            <person name="Mondo S."/>
            <person name="Robb S."/>
            <person name="Idnurm A."/>
            <person name="Muszewska A."/>
            <person name="Steczkiewicz K."/>
            <person name="Masonjones S."/>
            <person name="Liao H.L."/>
            <person name="Gajdeczka M.T."/>
            <person name="Anike F."/>
            <person name="Vuek A."/>
            <person name="Anishchenko I.M."/>
            <person name="Voigt K."/>
            <person name="de Hoog G.S."/>
            <person name="Smith M.E."/>
            <person name="Heitman J."/>
            <person name="Vilgalys R."/>
            <person name="Stajich J.E."/>
        </authorList>
    </citation>
    <scope>NUCLEOTIDE SEQUENCE [LARGE SCALE GENOMIC DNA]</scope>
    <source>
        <strain evidence="2 3">LSU 92-RS-03</strain>
    </source>
</reference>